<evidence type="ECO:0000259" key="1">
    <source>
        <dbReference type="Pfam" id="PF01656"/>
    </source>
</evidence>
<protein>
    <submittedName>
        <fullName evidence="2">CobQ/CobB/MinD/ParA nucleotide binding domain protein</fullName>
    </submittedName>
</protein>
<reference evidence="2" key="1">
    <citation type="submission" date="2019-05" db="EMBL/GenBank/DDBJ databases">
        <authorList>
            <person name="Naeem R."/>
            <person name="Antony C."/>
            <person name="Guan Q."/>
        </authorList>
    </citation>
    <scope>NUCLEOTIDE SEQUENCE</scope>
    <source>
        <strain evidence="2">2</strain>
    </source>
</reference>
<dbReference type="PANTHER" id="PTHR43384">
    <property type="entry name" value="SEPTUM SITE-DETERMINING PROTEIN MIND HOMOLOG, CHLOROPLASTIC-RELATED"/>
    <property type="match status" value="1"/>
</dbReference>
<dbReference type="AlphaFoldDB" id="A0A653EXM9"/>
<dbReference type="EMBL" id="LR589131">
    <property type="protein sequence ID" value="VTP02295.1"/>
    <property type="molecule type" value="Genomic_DNA"/>
</dbReference>
<gene>
    <name evidence="2" type="ORF">BIN_B_04449</name>
</gene>
<dbReference type="GO" id="GO:0005829">
    <property type="term" value="C:cytosol"/>
    <property type="evidence" value="ECO:0007669"/>
    <property type="project" value="TreeGrafter"/>
</dbReference>
<accession>A0A653EXM9</accession>
<name>A0A653EXM9_9MYCO</name>
<dbReference type="Gene3D" id="3.40.50.300">
    <property type="entry name" value="P-loop containing nucleotide triphosphate hydrolases"/>
    <property type="match status" value="1"/>
</dbReference>
<dbReference type="SUPFAM" id="SSF52540">
    <property type="entry name" value="P-loop containing nucleoside triphosphate hydrolases"/>
    <property type="match status" value="1"/>
</dbReference>
<proteinExistence type="predicted"/>
<evidence type="ECO:0000313" key="2">
    <source>
        <dbReference type="EMBL" id="VTP02295.1"/>
    </source>
</evidence>
<dbReference type="InterPro" id="IPR002586">
    <property type="entry name" value="CobQ/CobB/MinD/ParA_Nub-bd_dom"/>
</dbReference>
<feature type="domain" description="CobQ/CobB/MinD/ParA nucleotide binding" evidence="1">
    <location>
        <begin position="34"/>
        <end position="227"/>
    </location>
</feature>
<dbReference type="Pfam" id="PF01656">
    <property type="entry name" value="CbiA"/>
    <property type="match status" value="1"/>
</dbReference>
<sequence length="290" mass="31166">MSFKQINVGESAGERLVQHLNSVVGTNLRGNYTIAVLGGKGGAGKTVTTAAVGSMFKSQRSDPVVAIDADPAQAANLASRIDPKSASVREIIADDNLLRYSDVRSYTGKNAAGLDVVASPRHASSSGPSITPEEFSCGHNRLQRFYNLLLVDCGVDLDHPVMPEVLGHADTIVMVASAVPDGAVGASTNFEWLHQAGYQQLLSRMVLVLNHIRSSTSRRDKKATRQLVATLIEHFSRWVPPERIFEVPFDPHIATAGIVELDALKPATRRRVLEVSAALASGFSSTTDQR</sequence>
<dbReference type="GO" id="GO:0016887">
    <property type="term" value="F:ATP hydrolysis activity"/>
    <property type="evidence" value="ECO:0007669"/>
    <property type="project" value="TreeGrafter"/>
</dbReference>
<organism evidence="2">
    <name type="scientific">Mycobacterium riyadhense</name>
    <dbReference type="NCBI Taxonomy" id="486698"/>
    <lineage>
        <taxon>Bacteria</taxon>
        <taxon>Bacillati</taxon>
        <taxon>Actinomycetota</taxon>
        <taxon>Actinomycetes</taxon>
        <taxon>Mycobacteriales</taxon>
        <taxon>Mycobacteriaceae</taxon>
        <taxon>Mycobacterium</taxon>
    </lineage>
</organism>
<dbReference type="InterPro" id="IPR050625">
    <property type="entry name" value="ParA/MinD_ATPase"/>
</dbReference>
<dbReference type="InterPro" id="IPR027417">
    <property type="entry name" value="P-loop_NTPase"/>
</dbReference>
<dbReference type="GO" id="GO:0051782">
    <property type="term" value="P:negative regulation of cell division"/>
    <property type="evidence" value="ECO:0007669"/>
    <property type="project" value="TreeGrafter"/>
</dbReference>
<dbReference type="GO" id="GO:0009898">
    <property type="term" value="C:cytoplasmic side of plasma membrane"/>
    <property type="evidence" value="ECO:0007669"/>
    <property type="project" value="TreeGrafter"/>
</dbReference>
<dbReference type="PANTHER" id="PTHR43384:SF14">
    <property type="entry name" value="ESX-1 SECRETION-ASSOCIATED PROTEIN ESPI"/>
    <property type="match status" value="1"/>
</dbReference>
<dbReference type="GO" id="GO:0005524">
    <property type="term" value="F:ATP binding"/>
    <property type="evidence" value="ECO:0007669"/>
    <property type="project" value="TreeGrafter"/>
</dbReference>